<feature type="chain" id="PRO_5047043249" evidence="3">
    <location>
        <begin position="23"/>
        <end position="349"/>
    </location>
</feature>
<proteinExistence type="predicted"/>
<reference evidence="5 6" key="1">
    <citation type="journal article" date="2019" name="Int. J. Syst. Evol. Microbiol.">
        <title>The Global Catalogue of Microorganisms (GCM) 10K type strain sequencing project: providing services to taxonomists for standard genome sequencing and annotation.</title>
        <authorList>
            <consortium name="The Broad Institute Genomics Platform"/>
            <consortium name="The Broad Institute Genome Sequencing Center for Infectious Disease"/>
            <person name="Wu L."/>
            <person name="Ma J."/>
        </authorList>
    </citation>
    <scope>NUCLEOTIDE SEQUENCE [LARGE SCALE GENOMIC DNA]</scope>
    <source>
        <strain evidence="5 6">JCM 15896</strain>
    </source>
</reference>
<keyword evidence="2 3" id="KW-0732">Signal</keyword>
<evidence type="ECO:0000313" key="6">
    <source>
        <dbReference type="Proteomes" id="UP001500359"/>
    </source>
</evidence>
<dbReference type="EMBL" id="BAAAFD010000002">
    <property type="protein sequence ID" value="GAA0854990.1"/>
    <property type="molecule type" value="Genomic_DNA"/>
</dbReference>
<feature type="signal peptide" evidence="3">
    <location>
        <begin position="1"/>
        <end position="22"/>
    </location>
</feature>
<gene>
    <name evidence="5" type="ORF">GCM10009114_12740</name>
</gene>
<evidence type="ECO:0000259" key="4">
    <source>
        <dbReference type="PROSITE" id="PS51677"/>
    </source>
</evidence>
<evidence type="ECO:0000256" key="3">
    <source>
        <dbReference type="SAM" id="SignalP"/>
    </source>
</evidence>
<dbReference type="Proteomes" id="UP001500359">
    <property type="component" value="Unassembled WGS sequence"/>
</dbReference>
<dbReference type="PANTHER" id="PTHR34216:SF3">
    <property type="entry name" value="POLY-BETA-1,6-N-ACETYL-D-GLUCOSAMINE N-DEACETYLASE"/>
    <property type="match status" value="1"/>
</dbReference>
<dbReference type="CDD" id="cd10973">
    <property type="entry name" value="CE4_DAC_u4_5s"/>
    <property type="match status" value="1"/>
</dbReference>
<dbReference type="InterPro" id="IPR002509">
    <property type="entry name" value="NODB_dom"/>
</dbReference>
<feature type="domain" description="NodB homology" evidence="4">
    <location>
        <begin position="83"/>
        <end position="295"/>
    </location>
</feature>
<organism evidence="5 6">
    <name type="scientific">Aliiglaciecola litoralis</name>
    <dbReference type="NCBI Taxonomy" id="582857"/>
    <lineage>
        <taxon>Bacteria</taxon>
        <taxon>Pseudomonadati</taxon>
        <taxon>Pseudomonadota</taxon>
        <taxon>Gammaproteobacteria</taxon>
        <taxon>Alteromonadales</taxon>
        <taxon>Alteromonadaceae</taxon>
        <taxon>Aliiglaciecola</taxon>
    </lineage>
</organism>
<name>A0ABN1LF16_9ALTE</name>
<evidence type="ECO:0000313" key="5">
    <source>
        <dbReference type="EMBL" id="GAA0854990.1"/>
    </source>
</evidence>
<sequence>MHIIQKLIGAACFFCCFTAATFATTGHGVILMYHHVSDQTPPSTSISAENFAKHMQYLAENHNVVSLPKLIESLKTSSPLPGKAVAITFDDGYQNIAQNAHPILRKHGFPYTIFINPDVIGNESQQLSWEEVAELQKEGVTFANHTSKHKHLLLGSEQDDWLDATLKDIEHAEAVLHEKTGHSHKLLAYPYGEYNQALSEAIQERGYIGFGQHSGAVSSNSNFGALPRFPAAGIYANLDTLKVKLNSLDMPVIATKIQQPQLTFADRQPTQTVTIETSDILSNQLACYFEGQQISTQWQQSSFTFSFEKPLSVGRSRVNCTAPSQRHQGRFYWFSQPWFVPTEDHQWPD</sequence>
<dbReference type="Gene3D" id="3.20.20.370">
    <property type="entry name" value="Glycoside hydrolase/deacetylase"/>
    <property type="match status" value="1"/>
</dbReference>
<evidence type="ECO:0000256" key="2">
    <source>
        <dbReference type="ARBA" id="ARBA00022729"/>
    </source>
</evidence>
<protein>
    <submittedName>
        <fullName evidence="5">Polysaccharide deacetylase family protein</fullName>
    </submittedName>
</protein>
<dbReference type="InterPro" id="IPR011330">
    <property type="entry name" value="Glyco_hydro/deAcase_b/a-brl"/>
</dbReference>
<dbReference type="SUPFAM" id="SSF88713">
    <property type="entry name" value="Glycoside hydrolase/deacetylase"/>
    <property type="match status" value="1"/>
</dbReference>
<dbReference type="PROSITE" id="PS51677">
    <property type="entry name" value="NODB"/>
    <property type="match status" value="1"/>
</dbReference>
<dbReference type="PANTHER" id="PTHR34216">
    <property type="match status" value="1"/>
</dbReference>
<comment type="caution">
    <text evidence="5">The sequence shown here is derived from an EMBL/GenBank/DDBJ whole genome shotgun (WGS) entry which is preliminary data.</text>
</comment>
<evidence type="ECO:0000256" key="1">
    <source>
        <dbReference type="ARBA" id="ARBA00004613"/>
    </source>
</evidence>
<dbReference type="InterPro" id="IPR051398">
    <property type="entry name" value="Polysacch_Deacetylase"/>
</dbReference>
<dbReference type="Pfam" id="PF01522">
    <property type="entry name" value="Polysacc_deac_1"/>
    <property type="match status" value="1"/>
</dbReference>
<accession>A0ABN1LF16</accession>
<comment type="subcellular location">
    <subcellularLocation>
        <location evidence="1">Secreted</location>
    </subcellularLocation>
</comment>
<keyword evidence="6" id="KW-1185">Reference proteome</keyword>
<dbReference type="RefSeq" id="WP_343857715.1">
    <property type="nucleotide sequence ID" value="NZ_BAAAFD010000002.1"/>
</dbReference>